<name>A0AA39QLJ6_9AGAR</name>
<evidence type="ECO:0000313" key="1">
    <source>
        <dbReference type="EMBL" id="KAK0505177.1"/>
    </source>
</evidence>
<accession>A0AA39QLJ6</accession>
<keyword evidence="2" id="KW-1185">Reference proteome</keyword>
<sequence length="70" mass="8264">MEISSKTRTYCWDFSIAMLWLPFIHFSLQLCTSAADRKRPPYAFRYYWSTRHSIRAVGVPGFDSYRSCST</sequence>
<dbReference type="Proteomes" id="UP001175228">
    <property type="component" value="Unassembled WGS sequence"/>
</dbReference>
<reference evidence="1" key="1">
    <citation type="submission" date="2023-06" db="EMBL/GenBank/DDBJ databases">
        <authorList>
            <consortium name="Lawrence Berkeley National Laboratory"/>
            <person name="Ahrendt S."/>
            <person name="Sahu N."/>
            <person name="Indic B."/>
            <person name="Wong-Bajracharya J."/>
            <person name="Merenyi Z."/>
            <person name="Ke H.-M."/>
            <person name="Monk M."/>
            <person name="Kocsube S."/>
            <person name="Drula E."/>
            <person name="Lipzen A."/>
            <person name="Balint B."/>
            <person name="Henrissat B."/>
            <person name="Andreopoulos B."/>
            <person name="Martin F.M."/>
            <person name="Harder C.B."/>
            <person name="Rigling D."/>
            <person name="Ford K.L."/>
            <person name="Foster G.D."/>
            <person name="Pangilinan J."/>
            <person name="Papanicolaou A."/>
            <person name="Barry K."/>
            <person name="LaButti K."/>
            <person name="Viragh M."/>
            <person name="Koriabine M."/>
            <person name="Yan M."/>
            <person name="Riley R."/>
            <person name="Champramary S."/>
            <person name="Plett K.L."/>
            <person name="Tsai I.J."/>
            <person name="Slot J."/>
            <person name="Sipos G."/>
            <person name="Plett J."/>
            <person name="Nagy L.G."/>
            <person name="Grigoriev I.V."/>
        </authorList>
    </citation>
    <scope>NUCLEOTIDE SEQUENCE</scope>
    <source>
        <strain evidence="1">HWK02</strain>
    </source>
</reference>
<evidence type="ECO:0000313" key="2">
    <source>
        <dbReference type="Proteomes" id="UP001175228"/>
    </source>
</evidence>
<gene>
    <name evidence="1" type="ORF">EDD18DRAFT_1127942</name>
</gene>
<proteinExistence type="predicted"/>
<comment type="caution">
    <text evidence="1">The sequence shown here is derived from an EMBL/GenBank/DDBJ whole genome shotgun (WGS) entry which is preliminary data.</text>
</comment>
<protein>
    <submittedName>
        <fullName evidence="1">Uncharacterized protein</fullName>
    </submittedName>
</protein>
<organism evidence="1 2">
    <name type="scientific">Armillaria luteobubalina</name>
    <dbReference type="NCBI Taxonomy" id="153913"/>
    <lineage>
        <taxon>Eukaryota</taxon>
        <taxon>Fungi</taxon>
        <taxon>Dikarya</taxon>
        <taxon>Basidiomycota</taxon>
        <taxon>Agaricomycotina</taxon>
        <taxon>Agaricomycetes</taxon>
        <taxon>Agaricomycetidae</taxon>
        <taxon>Agaricales</taxon>
        <taxon>Marasmiineae</taxon>
        <taxon>Physalacriaceae</taxon>
        <taxon>Armillaria</taxon>
    </lineage>
</organism>
<dbReference type="EMBL" id="JAUEPU010000002">
    <property type="protein sequence ID" value="KAK0505177.1"/>
    <property type="molecule type" value="Genomic_DNA"/>
</dbReference>
<dbReference type="AlphaFoldDB" id="A0AA39QLJ6"/>